<gene>
    <name evidence="1" type="ORF">SPARVUS_LOCUS15751245</name>
</gene>
<organism evidence="1 2">
    <name type="scientific">Staurois parvus</name>
    <dbReference type="NCBI Taxonomy" id="386267"/>
    <lineage>
        <taxon>Eukaryota</taxon>
        <taxon>Metazoa</taxon>
        <taxon>Chordata</taxon>
        <taxon>Craniata</taxon>
        <taxon>Vertebrata</taxon>
        <taxon>Euteleostomi</taxon>
        <taxon>Amphibia</taxon>
        <taxon>Batrachia</taxon>
        <taxon>Anura</taxon>
        <taxon>Neobatrachia</taxon>
        <taxon>Ranoidea</taxon>
        <taxon>Ranidae</taxon>
        <taxon>Staurois</taxon>
    </lineage>
</organism>
<comment type="caution">
    <text evidence="1">The sequence shown here is derived from an EMBL/GenBank/DDBJ whole genome shotgun (WGS) entry which is preliminary data.</text>
</comment>
<accession>A0ABN9HAV6</accession>
<dbReference type="EMBL" id="CATNWA010020550">
    <property type="protein sequence ID" value="CAI9618882.1"/>
    <property type="molecule type" value="Genomic_DNA"/>
</dbReference>
<protein>
    <submittedName>
        <fullName evidence="1">Uncharacterized protein</fullName>
    </submittedName>
</protein>
<dbReference type="Proteomes" id="UP001162483">
    <property type="component" value="Unassembled WGS sequence"/>
</dbReference>
<evidence type="ECO:0000313" key="2">
    <source>
        <dbReference type="Proteomes" id="UP001162483"/>
    </source>
</evidence>
<evidence type="ECO:0000313" key="1">
    <source>
        <dbReference type="EMBL" id="CAI9618882.1"/>
    </source>
</evidence>
<keyword evidence="2" id="KW-1185">Reference proteome</keyword>
<proteinExistence type="predicted"/>
<sequence>MVGIFHMLSFVCIARERRCDQHRVNQNWSDSGQGFCILEQKENSSYRI</sequence>
<reference evidence="1" key="1">
    <citation type="submission" date="2023-05" db="EMBL/GenBank/DDBJ databases">
        <authorList>
            <person name="Stuckert A."/>
        </authorList>
    </citation>
    <scope>NUCLEOTIDE SEQUENCE</scope>
</reference>
<name>A0ABN9HAV6_9NEOB</name>